<organism evidence="3 4">
    <name type="scientific">Spirilliplanes yamanashiensis</name>
    <dbReference type="NCBI Taxonomy" id="42233"/>
    <lineage>
        <taxon>Bacteria</taxon>
        <taxon>Bacillati</taxon>
        <taxon>Actinomycetota</taxon>
        <taxon>Actinomycetes</taxon>
        <taxon>Micromonosporales</taxon>
        <taxon>Micromonosporaceae</taxon>
        <taxon>Spirilliplanes</taxon>
    </lineage>
</organism>
<dbReference type="EMBL" id="BOOY01000030">
    <property type="protein sequence ID" value="GIJ04937.1"/>
    <property type="molecule type" value="Genomic_DNA"/>
</dbReference>
<dbReference type="SUPFAM" id="SSF55797">
    <property type="entry name" value="PR-1-like"/>
    <property type="match status" value="1"/>
</dbReference>
<feature type="chain" id="PRO_5035310407" description="SCP domain-containing protein" evidence="1">
    <location>
        <begin position="46"/>
        <end position="175"/>
    </location>
</feature>
<dbReference type="Pfam" id="PF00188">
    <property type="entry name" value="CAP"/>
    <property type="match status" value="1"/>
</dbReference>
<reference evidence="3" key="1">
    <citation type="submission" date="2021-01" db="EMBL/GenBank/DDBJ databases">
        <title>Whole genome shotgun sequence of Spirilliplanes yamanashiensis NBRC 15828.</title>
        <authorList>
            <person name="Komaki H."/>
            <person name="Tamura T."/>
        </authorList>
    </citation>
    <scope>NUCLEOTIDE SEQUENCE</scope>
    <source>
        <strain evidence="3">NBRC 15828</strain>
    </source>
</reference>
<sequence>MTPTGSVNRKGPATVLSTTTRRLALLALVPAMLLGSLMIATPASAATATTTLESQIVGYTNWQRKAHGCGPVRLDNRLALAARGHSYHMARTGRFSHTGFGGSSFGYRITYKGYTAPLSENIAWGYRDAATTVRAWMASPGHRRNILNCKAKAVGVGVVYNTRGQAYYTQDFGWR</sequence>
<proteinExistence type="predicted"/>
<gene>
    <name evidence="3" type="ORF">Sya03_42890</name>
</gene>
<dbReference type="PANTHER" id="PTHR31157">
    <property type="entry name" value="SCP DOMAIN-CONTAINING PROTEIN"/>
    <property type="match status" value="1"/>
</dbReference>
<evidence type="ECO:0000259" key="2">
    <source>
        <dbReference type="Pfam" id="PF00188"/>
    </source>
</evidence>
<evidence type="ECO:0000313" key="4">
    <source>
        <dbReference type="Proteomes" id="UP000652013"/>
    </source>
</evidence>
<feature type="signal peptide" evidence="1">
    <location>
        <begin position="1"/>
        <end position="45"/>
    </location>
</feature>
<protein>
    <recommendedName>
        <fullName evidence="2">SCP domain-containing protein</fullName>
    </recommendedName>
</protein>
<dbReference type="InterPro" id="IPR014044">
    <property type="entry name" value="CAP_dom"/>
</dbReference>
<evidence type="ECO:0000256" key="1">
    <source>
        <dbReference type="SAM" id="SignalP"/>
    </source>
</evidence>
<keyword evidence="1" id="KW-0732">Signal</keyword>
<feature type="domain" description="SCP" evidence="2">
    <location>
        <begin position="59"/>
        <end position="172"/>
    </location>
</feature>
<dbReference type="AlphaFoldDB" id="A0A8J3YBW9"/>
<dbReference type="Gene3D" id="3.40.33.10">
    <property type="entry name" value="CAP"/>
    <property type="match status" value="1"/>
</dbReference>
<name>A0A8J3YBW9_9ACTN</name>
<keyword evidence="4" id="KW-1185">Reference proteome</keyword>
<comment type="caution">
    <text evidence="3">The sequence shown here is derived from an EMBL/GenBank/DDBJ whole genome shotgun (WGS) entry which is preliminary data.</text>
</comment>
<evidence type="ECO:0000313" key="3">
    <source>
        <dbReference type="EMBL" id="GIJ04937.1"/>
    </source>
</evidence>
<dbReference type="InterPro" id="IPR035940">
    <property type="entry name" value="CAP_sf"/>
</dbReference>
<dbReference type="CDD" id="cd05379">
    <property type="entry name" value="CAP_bacterial"/>
    <property type="match status" value="1"/>
</dbReference>
<dbReference type="Proteomes" id="UP000652013">
    <property type="component" value="Unassembled WGS sequence"/>
</dbReference>
<dbReference type="PANTHER" id="PTHR31157:SF1">
    <property type="entry name" value="SCP DOMAIN-CONTAINING PROTEIN"/>
    <property type="match status" value="1"/>
</dbReference>
<accession>A0A8J3YBW9</accession>